<comment type="similarity">
    <text evidence="14">Belongs to the ligand-gated ion channel (TC 1.A.9) family.</text>
</comment>
<dbReference type="PROSITE" id="PS00236">
    <property type="entry name" value="NEUROTR_ION_CHANNEL"/>
    <property type="match status" value="1"/>
</dbReference>
<evidence type="ECO:0000256" key="9">
    <source>
        <dbReference type="ARBA" id="ARBA00023170"/>
    </source>
</evidence>
<dbReference type="FunFam" id="1.20.58.390:FF:000073">
    <property type="entry name" value="Neuronal acetylcholine receptor subunit alpha-9-II"/>
    <property type="match status" value="1"/>
</dbReference>
<evidence type="ECO:0000256" key="14">
    <source>
        <dbReference type="RuleBase" id="RU000687"/>
    </source>
</evidence>
<dbReference type="Gene3D" id="1.20.58.390">
    <property type="entry name" value="Neurotransmitter-gated ion-channel transmembrane domain"/>
    <property type="match status" value="2"/>
</dbReference>
<dbReference type="InterPro" id="IPR006202">
    <property type="entry name" value="Neur_chan_lig-bd"/>
</dbReference>
<sequence length="546" mass="63101">MHTLVHLGLIIKYISSFGMNDILINNLTLAFVMFVLLFYLVIPAVLGQDKENTTRDDLSPSDGMGEALGSRDHMKLRSDLFSNGRYDKSIRPVRNISQTTLVEMQFFVAQVLDVDERSETFKINAWLTMRWHDDYLVWEPTRYNNVKNFKITRDDVWMPDLWLYNNAGSRYEDYAAHSICSVYHTGKVVWQSPTIIKTHCTMDVTNFPFDVQTCTVTFGPWQHGANEIMLNGTGSADKYLRSSSEWEITSFRAKANQEPYQIYLDDEPILYSYVEYSVFLRRIPTYFVFNLIMPCTLISATTFLSFFLPPESGEKVSLGITVLLSLTVFLLLVAELLPPSGAVPIIAIYYAVTMVMVSLSLAMSVVVLNLHHRGPETSPVPLWLRKIVLGRVGKVVLMRKTSFNQEIYYRSRKSQQCQGTRLLNHYEMDSYDGNYWEEHRDVAESNSNGGSTRLDRNDRHTRPCSQPVTTHSRSSSNSMRMREINLLRKIHDDFRYLKETQKRKEHEQKCHNEWKQVALVVDRIFMFIYLIGMIATILIIVTQVTS</sequence>
<dbReference type="GO" id="GO:0022848">
    <property type="term" value="F:acetylcholine-gated monoatomic cation-selective channel activity"/>
    <property type="evidence" value="ECO:0007669"/>
    <property type="project" value="InterPro"/>
</dbReference>
<dbReference type="GO" id="GO:0043005">
    <property type="term" value="C:neuron projection"/>
    <property type="evidence" value="ECO:0000318"/>
    <property type="project" value="GO_Central"/>
</dbReference>
<dbReference type="GO" id="GO:0005231">
    <property type="term" value="F:excitatory extracellular ligand-gated monoatomic ion channel activity"/>
    <property type="evidence" value="ECO:0000318"/>
    <property type="project" value="GO_Central"/>
</dbReference>
<dbReference type="SUPFAM" id="SSF63712">
    <property type="entry name" value="Nicotinic receptor ligand binding domain-like"/>
    <property type="match status" value="1"/>
</dbReference>
<keyword evidence="2" id="KW-1003">Cell membrane</keyword>
<dbReference type="InterPro" id="IPR036719">
    <property type="entry name" value="Neuro-gated_channel_TM_sf"/>
</dbReference>
<dbReference type="GO" id="GO:1904315">
    <property type="term" value="F:transmitter-gated monoatomic ion channel activity involved in regulation of postsynaptic membrane potential"/>
    <property type="evidence" value="ECO:0000318"/>
    <property type="project" value="GO_Central"/>
</dbReference>
<dbReference type="GO" id="GO:0007268">
    <property type="term" value="P:chemical synaptic transmission"/>
    <property type="evidence" value="ECO:0000318"/>
    <property type="project" value="GO_Central"/>
</dbReference>
<evidence type="ECO:0000259" key="17">
    <source>
        <dbReference type="Pfam" id="PF02932"/>
    </source>
</evidence>
<keyword evidence="3 14" id="KW-0812">Transmembrane</keyword>
<dbReference type="GO" id="GO:0045211">
    <property type="term" value="C:postsynaptic membrane"/>
    <property type="evidence" value="ECO:0007669"/>
    <property type="project" value="InterPro"/>
</dbReference>
<accession>A0A7M7TG93</accession>
<keyword evidence="8" id="KW-1015">Disulfide bond</keyword>
<keyword evidence="5" id="KW-0770">Synapse</keyword>
<evidence type="ECO:0000256" key="15">
    <source>
        <dbReference type="SAM" id="MobiDB-lite"/>
    </source>
</evidence>
<dbReference type="GO" id="GO:0005892">
    <property type="term" value="C:acetylcholine-gated channel complex"/>
    <property type="evidence" value="ECO:0000318"/>
    <property type="project" value="GO_Central"/>
</dbReference>
<dbReference type="GO" id="GO:0042391">
    <property type="term" value="P:regulation of membrane potential"/>
    <property type="evidence" value="ECO:0000318"/>
    <property type="project" value="GO_Central"/>
</dbReference>
<keyword evidence="19" id="KW-1185">Reference proteome</keyword>
<keyword evidence="12 14" id="KW-0407">Ion channel</keyword>
<name>A0A7M7TG93_STRPU</name>
<dbReference type="EnsemblMetazoa" id="XM_775771">
    <property type="protein sequence ID" value="XP_780864"/>
    <property type="gene ID" value="LOC575367"/>
</dbReference>
<dbReference type="GO" id="GO:0004888">
    <property type="term" value="F:transmembrane signaling receptor activity"/>
    <property type="evidence" value="ECO:0007669"/>
    <property type="project" value="InterPro"/>
</dbReference>
<evidence type="ECO:0000256" key="8">
    <source>
        <dbReference type="ARBA" id="ARBA00023157"/>
    </source>
</evidence>
<organism evidence="18 19">
    <name type="scientific">Strongylocentrotus purpuratus</name>
    <name type="common">Purple sea urchin</name>
    <dbReference type="NCBI Taxonomy" id="7668"/>
    <lineage>
        <taxon>Eukaryota</taxon>
        <taxon>Metazoa</taxon>
        <taxon>Echinodermata</taxon>
        <taxon>Eleutherozoa</taxon>
        <taxon>Echinozoa</taxon>
        <taxon>Echinoidea</taxon>
        <taxon>Euechinoidea</taxon>
        <taxon>Echinacea</taxon>
        <taxon>Camarodonta</taxon>
        <taxon>Echinidea</taxon>
        <taxon>Strongylocentrotidae</taxon>
        <taxon>Strongylocentrotus</taxon>
    </lineage>
</organism>
<dbReference type="Pfam" id="PF02932">
    <property type="entry name" value="Neur_chan_memb"/>
    <property type="match status" value="1"/>
</dbReference>
<evidence type="ECO:0000256" key="12">
    <source>
        <dbReference type="ARBA" id="ARBA00023303"/>
    </source>
</evidence>
<dbReference type="PRINTS" id="PR00254">
    <property type="entry name" value="NICOTINICR"/>
</dbReference>
<keyword evidence="11" id="KW-1071">Ligand-gated ion channel</keyword>
<evidence type="ECO:0000313" key="19">
    <source>
        <dbReference type="Proteomes" id="UP000007110"/>
    </source>
</evidence>
<dbReference type="InterPro" id="IPR038050">
    <property type="entry name" value="Neuro_actylchol_rec"/>
</dbReference>
<dbReference type="KEGG" id="spu:575367"/>
<feature type="region of interest" description="Disordered" evidence="15">
    <location>
        <begin position="443"/>
        <end position="477"/>
    </location>
</feature>
<feature type="transmembrane region" description="Helical" evidence="14">
    <location>
        <begin position="524"/>
        <end position="544"/>
    </location>
</feature>
<evidence type="ECO:0000256" key="7">
    <source>
        <dbReference type="ARBA" id="ARBA00023136"/>
    </source>
</evidence>
<feature type="domain" description="Neurotransmitter-gated ion-channel ligand-binding" evidence="16">
    <location>
        <begin position="75"/>
        <end position="282"/>
    </location>
</feature>
<dbReference type="AlphaFoldDB" id="A0A7M7TG93"/>
<dbReference type="GO" id="GO:0034220">
    <property type="term" value="P:monoatomic ion transmembrane transport"/>
    <property type="evidence" value="ECO:0000318"/>
    <property type="project" value="GO_Central"/>
</dbReference>
<keyword evidence="7 14" id="KW-0472">Membrane</keyword>
<dbReference type="Proteomes" id="UP000007110">
    <property type="component" value="Unassembled WGS sequence"/>
</dbReference>
<dbReference type="PRINTS" id="PR00252">
    <property type="entry name" value="NRIONCHANNEL"/>
</dbReference>
<evidence type="ECO:0000256" key="2">
    <source>
        <dbReference type="ARBA" id="ARBA00022475"/>
    </source>
</evidence>
<reference evidence="18" key="2">
    <citation type="submission" date="2021-01" db="UniProtKB">
        <authorList>
            <consortium name="EnsemblMetazoa"/>
        </authorList>
    </citation>
    <scope>IDENTIFICATION</scope>
</reference>
<dbReference type="InterPro" id="IPR002394">
    <property type="entry name" value="Nicotinic_acetylcholine_rcpt"/>
</dbReference>
<dbReference type="OMA" id="VFPFDVQ"/>
<reference evidence="19" key="1">
    <citation type="submission" date="2015-02" db="EMBL/GenBank/DDBJ databases">
        <title>Genome sequencing for Strongylocentrotus purpuratus.</title>
        <authorList>
            <person name="Murali S."/>
            <person name="Liu Y."/>
            <person name="Vee V."/>
            <person name="English A."/>
            <person name="Wang M."/>
            <person name="Skinner E."/>
            <person name="Han Y."/>
            <person name="Muzny D.M."/>
            <person name="Worley K.C."/>
            <person name="Gibbs R.A."/>
        </authorList>
    </citation>
    <scope>NUCLEOTIDE SEQUENCE</scope>
</reference>
<proteinExistence type="inferred from homology"/>
<dbReference type="OrthoDB" id="10026870at2759"/>
<dbReference type="FunFam" id="2.70.170.10:FF:000028">
    <property type="entry name" value="AcetylCholine Receptor"/>
    <property type="match status" value="1"/>
</dbReference>
<evidence type="ECO:0000256" key="1">
    <source>
        <dbReference type="ARBA" id="ARBA00022448"/>
    </source>
</evidence>
<feature type="domain" description="Neurotransmitter-gated ion-channel transmembrane" evidence="17">
    <location>
        <begin position="291"/>
        <end position="539"/>
    </location>
</feature>
<feature type="transmembrane region" description="Helical" evidence="14">
    <location>
        <begin position="316"/>
        <end position="334"/>
    </location>
</feature>
<evidence type="ECO:0000256" key="11">
    <source>
        <dbReference type="ARBA" id="ARBA00023286"/>
    </source>
</evidence>
<dbReference type="InterPro" id="IPR006201">
    <property type="entry name" value="Neur_channel"/>
</dbReference>
<dbReference type="InterPro" id="IPR018000">
    <property type="entry name" value="Neurotransmitter_ion_chnl_CS"/>
</dbReference>
<feature type="transmembrane region" description="Helical" evidence="14">
    <location>
        <begin position="22"/>
        <end position="46"/>
    </location>
</feature>
<evidence type="ECO:0000256" key="5">
    <source>
        <dbReference type="ARBA" id="ARBA00023018"/>
    </source>
</evidence>
<keyword evidence="4 14" id="KW-1133">Transmembrane helix</keyword>
<dbReference type="CDD" id="cd18997">
    <property type="entry name" value="LGIC_ECD_nAChR"/>
    <property type="match status" value="1"/>
</dbReference>
<dbReference type="InterPro" id="IPR006029">
    <property type="entry name" value="Neurotrans-gated_channel_TM"/>
</dbReference>
<feature type="transmembrane region" description="Helical" evidence="14">
    <location>
        <begin position="286"/>
        <end position="309"/>
    </location>
</feature>
<comment type="subcellular location">
    <subcellularLocation>
        <location evidence="13">Synaptic cell membrane</location>
        <topology evidence="13">Multi-pass membrane protein</topology>
    </subcellularLocation>
</comment>
<dbReference type="PANTHER" id="PTHR18945">
    <property type="entry name" value="NEUROTRANSMITTER GATED ION CHANNEL"/>
    <property type="match status" value="1"/>
</dbReference>
<evidence type="ECO:0000259" key="16">
    <source>
        <dbReference type="Pfam" id="PF02931"/>
    </source>
</evidence>
<dbReference type="NCBIfam" id="TIGR00860">
    <property type="entry name" value="LIC"/>
    <property type="match status" value="1"/>
</dbReference>
<evidence type="ECO:0000256" key="13">
    <source>
        <dbReference type="ARBA" id="ARBA00034099"/>
    </source>
</evidence>
<dbReference type="GO" id="GO:0005886">
    <property type="term" value="C:plasma membrane"/>
    <property type="evidence" value="ECO:0000318"/>
    <property type="project" value="GO_Central"/>
</dbReference>
<evidence type="ECO:0000256" key="3">
    <source>
        <dbReference type="ARBA" id="ARBA00022692"/>
    </source>
</evidence>
<dbReference type="GO" id="GO:0045202">
    <property type="term" value="C:synapse"/>
    <property type="evidence" value="ECO:0000318"/>
    <property type="project" value="GO_Central"/>
</dbReference>
<dbReference type="Gene3D" id="2.70.170.10">
    <property type="entry name" value="Neurotransmitter-gated ion-channel ligand-binding domain"/>
    <property type="match status" value="1"/>
</dbReference>
<evidence type="ECO:0000256" key="10">
    <source>
        <dbReference type="ARBA" id="ARBA00023180"/>
    </source>
</evidence>
<keyword evidence="1 14" id="KW-0813">Transport</keyword>
<feature type="transmembrane region" description="Helical" evidence="14">
    <location>
        <begin position="346"/>
        <end position="368"/>
    </location>
</feature>
<keyword evidence="10" id="KW-0325">Glycoprotein</keyword>
<protein>
    <submittedName>
        <fullName evidence="18">Uncharacterized protein</fullName>
    </submittedName>
</protein>
<evidence type="ECO:0000313" key="18">
    <source>
        <dbReference type="EnsemblMetazoa" id="XP_780864"/>
    </source>
</evidence>
<dbReference type="SUPFAM" id="SSF90112">
    <property type="entry name" value="Neurotransmitter-gated ion-channel transmembrane pore"/>
    <property type="match status" value="1"/>
</dbReference>
<dbReference type="GeneID" id="575367"/>
<dbReference type="RefSeq" id="XP_780864.3">
    <property type="nucleotide sequence ID" value="XM_775771.5"/>
</dbReference>
<dbReference type="CDD" id="cd19051">
    <property type="entry name" value="LGIC_TM_cation"/>
    <property type="match status" value="1"/>
</dbReference>
<evidence type="ECO:0000256" key="6">
    <source>
        <dbReference type="ARBA" id="ARBA00023065"/>
    </source>
</evidence>
<evidence type="ECO:0000256" key="4">
    <source>
        <dbReference type="ARBA" id="ARBA00022989"/>
    </source>
</evidence>
<dbReference type="InterPro" id="IPR036734">
    <property type="entry name" value="Neur_chan_lig-bd_sf"/>
</dbReference>
<keyword evidence="9" id="KW-0675">Receptor</keyword>
<dbReference type="InParanoid" id="A0A7M7TG93"/>
<keyword evidence="6 14" id="KW-0406">Ion transport</keyword>
<dbReference type="Pfam" id="PF02931">
    <property type="entry name" value="Neur_chan_LBD"/>
    <property type="match status" value="1"/>
</dbReference>